<keyword evidence="9" id="KW-0472">Membrane</keyword>
<keyword evidence="5" id="KW-0997">Cell inner membrane</keyword>
<evidence type="ECO:0000256" key="8">
    <source>
        <dbReference type="ARBA" id="ARBA00022989"/>
    </source>
</evidence>
<dbReference type="Gene3D" id="3.30.1150.10">
    <property type="match status" value="1"/>
</dbReference>
<dbReference type="PROSITE" id="PS52015">
    <property type="entry name" value="TONB_CTD"/>
    <property type="match status" value="1"/>
</dbReference>
<gene>
    <name evidence="12" type="ORF">DN068_08100</name>
</gene>
<dbReference type="GO" id="GO:0015031">
    <property type="term" value="P:protein transport"/>
    <property type="evidence" value="ECO:0007669"/>
    <property type="project" value="UniProtKB-KW"/>
</dbReference>
<comment type="caution">
    <text evidence="12">The sequence shown here is derived from an EMBL/GenBank/DDBJ whole genome shotgun (WGS) entry which is preliminary data.</text>
</comment>
<accession>A0A2W2BZQ6</accession>
<dbReference type="EMBL" id="QKTW01000013">
    <property type="protein sequence ID" value="PZF73343.1"/>
    <property type="molecule type" value="Genomic_DNA"/>
</dbReference>
<dbReference type="SUPFAM" id="SSF82185">
    <property type="entry name" value="Histone H3 K4-specific methyltransferase SET7/9 N-terminal domain"/>
    <property type="match status" value="1"/>
</dbReference>
<evidence type="ECO:0000256" key="9">
    <source>
        <dbReference type="ARBA" id="ARBA00023136"/>
    </source>
</evidence>
<dbReference type="InterPro" id="IPR003538">
    <property type="entry name" value="TonB"/>
</dbReference>
<evidence type="ECO:0000313" key="13">
    <source>
        <dbReference type="Proteomes" id="UP000248745"/>
    </source>
</evidence>
<evidence type="ECO:0000256" key="6">
    <source>
        <dbReference type="ARBA" id="ARBA00022692"/>
    </source>
</evidence>
<keyword evidence="3" id="KW-0813">Transport</keyword>
<dbReference type="GO" id="GO:0098797">
    <property type="term" value="C:plasma membrane protein complex"/>
    <property type="evidence" value="ECO:0007669"/>
    <property type="project" value="TreeGrafter"/>
</dbReference>
<dbReference type="RefSeq" id="WP_110998406.1">
    <property type="nucleotide sequence ID" value="NZ_QKTW01000013.1"/>
</dbReference>
<evidence type="ECO:0000259" key="11">
    <source>
        <dbReference type="PROSITE" id="PS52015"/>
    </source>
</evidence>
<dbReference type="GO" id="GO:0015891">
    <property type="term" value="P:siderophore transport"/>
    <property type="evidence" value="ECO:0007669"/>
    <property type="project" value="InterPro"/>
</dbReference>
<sequence>MNLKALLFVAISLLSFQNIAKAQSDTTYYDHHYNEISRFRYCYYYRITTATSEGRGEVKEFYKDHQVKFTCGLVIRDSEKINDGDAVSYYENGRKKNEGVYLMGQMTGDWKFYYETGTLREEGHYANDSLNGRLHTYYKNGKLKREEDFEHGVSLGGKCFDESGKQIPFFPYRVWPEFPGGLPALYQFLGQNIRYPEKARSKNIEGKVIVRFVVTRDGSLDDFHILQHVRYGCDEEVIRVMKLMPKWKPGEQEGEKVDVFYKLPVSFRLE</sequence>
<dbReference type="OrthoDB" id="677555at2"/>
<feature type="chain" id="PRO_5015898539" description="TonB C-terminal domain-containing protein" evidence="10">
    <location>
        <begin position="21"/>
        <end position="270"/>
    </location>
</feature>
<dbReference type="Gene3D" id="3.90.930.1">
    <property type="match status" value="1"/>
</dbReference>
<name>A0A2W2BZQ6_9BACT</name>
<keyword evidence="6" id="KW-0812">Transmembrane</keyword>
<comment type="subcellular location">
    <subcellularLocation>
        <location evidence="1">Cell inner membrane</location>
        <topology evidence="1">Single-pass membrane protein</topology>
        <orientation evidence="1">Periplasmic side</orientation>
    </subcellularLocation>
</comment>
<dbReference type="Proteomes" id="UP000248745">
    <property type="component" value="Unassembled WGS sequence"/>
</dbReference>
<dbReference type="Pfam" id="PF07661">
    <property type="entry name" value="MORN_2"/>
    <property type="match status" value="2"/>
</dbReference>
<dbReference type="PANTHER" id="PTHR33446">
    <property type="entry name" value="PROTEIN TONB-RELATED"/>
    <property type="match status" value="1"/>
</dbReference>
<dbReference type="InterPro" id="IPR006260">
    <property type="entry name" value="TonB/TolA_C"/>
</dbReference>
<keyword evidence="10" id="KW-0732">Signal</keyword>
<evidence type="ECO:0000256" key="10">
    <source>
        <dbReference type="SAM" id="SignalP"/>
    </source>
</evidence>
<dbReference type="PANTHER" id="PTHR33446:SF2">
    <property type="entry name" value="PROTEIN TONB"/>
    <property type="match status" value="1"/>
</dbReference>
<dbReference type="InterPro" id="IPR037682">
    <property type="entry name" value="TonB_C"/>
</dbReference>
<feature type="domain" description="TonB C-terminal" evidence="11">
    <location>
        <begin position="180"/>
        <end position="270"/>
    </location>
</feature>
<evidence type="ECO:0000256" key="5">
    <source>
        <dbReference type="ARBA" id="ARBA00022519"/>
    </source>
</evidence>
<feature type="signal peptide" evidence="10">
    <location>
        <begin position="1"/>
        <end position="20"/>
    </location>
</feature>
<evidence type="ECO:0000256" key="7">
    <source>
        <dbReference type="ARBA" id="ARBA00022927"/>
    </source>
</evidence>
<dbReference type="InterPro" id="IPR011652">
    <property type="entry name" value="MORN_2"/>
</dbReference>
<dbReference type="PRINTS" id="PR01374">
    <property type="entry name" value="TONBPROTEIN"/>
</dbReference>
<evidence type="ECO:0000256" key="2">
    <source>
        <dbReference type="ARBA" id="ARBA00006555"/>
    </source>
</evidence>
<keyword evidence="4" id="KW-1003">Cell membrane</keyword>
<protein>
    <recommendedName>
        <fullName evidence="11">TonB C-terminal domain-containing protein</fullName>
    </recommendedName>
</protein>
<evidence type="ECO:0000256" key="4">
    <source>
        <dbReference type="ARBA" id="ARBA00022475"/>
    </source>
</evidence>
<dbReference type="GO" id="GO:0030288">
    <property type="term" value="C:outer membrane-bounded periplasmic space"/>
    <property type="evidence" value="ECO:0007669"/>
    <property type="project" value="InterPro"/>
</dbReference>
<keyword evidence="7" id="KW-0653">Protein transport</keyword>
<keyword evidence="8" id="KW-1133">Transmembrane helix</keyword>
<dbReference type="SUPFAM" id="SSF74653">
    <property type="entry name" value="TolA/TonB C-terminal domain"/>
    <property type="match status" value="1"/>
</dbReference>
<dbReference type="Pfam" id="PF03544">
    <property type="entry name" value="TonB_C"/>
    <property type="match status" value="1"/>
</dbReference>
<dbReference type="InterPro" id="IPR051045">
    <property type="entry name" value="TonB-dependent_transducer"/>
</dbReference>
<proteinExistence type="inferred from homology"/>
<comment type="similarity">
    <text evidence="2">Belongs to the TonB family.</text>
</comment>
<reference evidence="12 13" key="1">
    <citation type="submission" date="2018-06" db="EMBL/GenBank/DDBJ databases">
        <title>Mucibacter soli gen. nov., sp. nov., a new member of the family Chitinophagaceae producing mucin.</title>
        <authorList>
            <person name="Kim M.-K."/>
            <person name="Park S."/>
            <person name="Kim T.-S."/>
            <person name="Joung Y."/>
            <person name="Han J.-H."/>
            <person name="Kim S.B."/>
        </authorList>
    </citation>
    <scope>NUCLEOTIDE SEQUENCE [LARGE SCALE GENOMIC DNA]</scope>
    <source>
        <strain evidence="12 13">R1-15</strain>
    </source>
</reference>
<dbReference type="AlphaFoldDB" id="A0A2W2BZQ6"/>
<dbReference type="GO" id="GO:0031992">
    <property type="term" value="F:energy transducer activity"/>
    <property type="evidence" value="ECO:0007669"/>
    <property type="project" value="InterPro"/>
</dbReference>
<evidence type="ECO:0000313" key="12">
    <source>
        <dbReference type="EMBL" id="PZF73343.1"/>
    </source>
</evidence>
<organism evidence="12 13">
    <name type="scientific">Taibaiella soli</name>
    <dbReference type="NCBI Taxonomy" id="1649169"/>
    <lineage>
        <taxon>Bacteria</taxon>
        <taxon>Pseudomonadati</taxon>
        <taxon>Bacteroidota</taxon>
        <taxon>Chitinophagia</taxon>
        <taxon>Chitinophagales</taxon>
        <taxon>Chitinophagaceae</taxon>
        <taxon>Taibaiella</taxon>
    </lineage>
</organism>
<evidence type="ECO:0000256" key="1">
    <source>
        <dbReference type="ARBA" id="ARBA00004383"/>
    </source>
</evidence>
<evidence type="ECO:0000256" key="3">
    <source>
        <dbReference type="ARBA" id="ARBA00022448"/>
    </source>
</evidence>
<dbReference type="NCBIfam" id="TIGR01352">
    <property type="entry name" value="tonB_Cterm"/>
    <property type="match status" value="1"/>
</dbReference>
<dbReference type="GO" id="GO:0055085">
    <property type="term" value="P:transmembrane transport"/>
    <property type="evidence" value="ECO:0007669"/>
    <property type="project" value="InterPro"/>
</dbReference>
<keyword evidence="13" id="KW-1185">Reference proteome</keyword>